<keyword evidence="1" id="KW-0812">Transmembrane</keyword>
<keyword evidence="1" id="KW-1133">Transmembrane helix</keyword>
<sequence length="97" mass="10374">MPEPARIALRLLGLLLLLGGLACAVLLIWPGPAQIAAFLGSSCASDDSGVSHQCSWLEAADLVWTGCWVAIVIGFVLRLLTRPAGKGPLVLDLRRWR</sequence>
<keyword evidence="1" id="KW-0472">Membrane</keyword>
<dbReference type="PROSITE" id="PS51257">
    <property type="entry name" value="PROKAR_LIPOPROTEIN"/>
    <property type="match status" value="1"/>
</dbReference>
<keyword evidence="3" id="KW-1185">Reference proteome</keyword>
<dbReference type="STRING" id="258533.BN977_01152"/>
<evidence type="ECO:0000313" key="2">
    <source>
        <dbReference type="EMBL" id="CDO06365.1"/>
    </source>
</evidence>
<proteinExistence type="predicted"/>
<dbReference type="Proteomes" id="UP000028870">
    <property type="component" value="Unassembled WGS sequence"/>
</dbReference>
<accession>W9BI24</accession>
<gene>
    <name evidence="2" type="ORF">BN977_01152</name>
</gene>
<dbReference type="AlphaFoldDB" id="W9BI24"/>
<evidence type="ECO:0000256" key="1">
    <source>
        <dbReference type="SAM" id="Phobius"/>
    </source>
</evidence>
<reference evidence="2" key="2">
    <citation type="submission" date="2014-03" db="EMBL/GenBank/DDBJ databases">
        <authorList>
            <person name="Urmite Genomes"/>
        </authorList>
    </citation>
    <scope>NUCLEOTIDE SEQUENCE</scope>
    <source>
        <strain evidence="2">DSM 44829</strain>
    </source>
</reference>
<reference evidence="2" key="1">
    <citation type="submission" date="2014-03" db="EMBL/GenBank/DDBJ databases">
        <title>Draft Genome Sequence of Mycobacterium cosmeticum DSM 44829.</title>
        <authorList>
            <person name="Croce O."/>
            <person name="Robert C."/>
            <person name="Raoult D."/>
            <person name="Drancourt M."/>
        </authorList>
    </citation>
    <scope>NUCLEOTIDE SEQUENCE [LARGE SCALE GENOMIC DNA]</scope>
    <source>
        <strain evidence="2">DSM 44829</strain>
    </source>
</reference>
<feature type="transmembrane region" description="Helical" evidence="1">
    <location>
        <begin position="61"/>
        <end position="80"/>
    </location>
</feature>
<dbReference type="RefSeq" id="WP_036396662.1">
    <property type="nucleotide sequence ID" value="NZ_CCBB010000001.1"/>
</dbReference>
<dbReference type="eggNOG" id="ENOG5031V0D">
    <property type="taxonomic scope" value="Bacteria"/>
</dbReference>
<dbReference type="EMBL" id="CCBB010000001">
    <property type="protein sequence ID" value="CDO06365.1"/>
    <property type="molecule type" value="Genomic_DNA"/>
</dbReference>
<evidence type="ECO:0000313" key="3">
    <source>
        <dbReference type="Proteomes" id="UP000028870"/>
    </source>
</evidence>
<protein>
    <recommendedName>
        <fullName evidence="4">Transmembrane protein</fullName>
    </recommendedName>
</protein>
<organism evidence="2 3">
    <name type="scientific">Mycolicibacterium cosmeticum</name>
    <dbReference type="NCBI Taxonomy" id="258533"/>
    <lineage>
        <taxon>Bacteria</taxon>
        <taxon>Bacillati</taxon>
        <taxon>Actinomycetota</taxon>
        <taxon>Actinomycetes</taxon>
        <taxon>Mycobacteriales</taxon>
        <taxon>Mycobacteriaceae</taxon>
        <taxon>Mycolicibacterium</taxon>
    </lineage>
</organism>
<evidence type="ECO:0008006" key="4">
    <source>
        <dbReference type="Google" id="ProtNLM"/>
    </source>
</evidence>
<comment type="caution">
    <text evidence="2">The sequence shown here is derived from an EMBL/GenBank/DDBJ whole genome shotgun (WGS) entry which is preliminary data.</text>
</comment>
<name>W9BI24_MYCCO</name>
<dbReference type="OrthoDB" id="4747320at2"/>